<evidence type="ECO:0000313" key="2">
    <source>
        <dbReference type="Proteomes" id="UP000253772"/>
    </source>
</evidence>
<sequence length="79" mass="8328">MGVRGGRIGCLPLAAHAWTAGGGGGQTTRLNYQMAEQVTGPWSGSVGASWTINRSVGLLLEIGYGYNRNYVIATGLLRF</sequence>
<name>A0A482IYN9_9BURK</name>
<dbReference type="Proteomes" id="UP000253772">
    <property type="component" value="Chromosome c2"/>
</dbReference>
<evidence type="ECO:0000313" key="1">
    <source>
        <dbReference type="EMBL" id="QBP12064.1"/>
    </source>
</evidence>
<organism evidence="1 2">
    <name type="scientific">Cupriavidus metallidurans</name>
    <dbReference type="NCBI Taxonomy" id="119219"/>
    <lineage>
        <taxon>Bacteria</taxon>
        <taxon>Pseudomonadati</taxon>
        <taxon>Pseudomonadota</taxon>
        <taxon>Betaproteobacteria</taxon>
        <taxon>Burkholderiales</taxon>
        <taxon>Burkholderiaceae</taxon>
        <taxon>Cupriavidus</taxon>
    </lineage>
</organism>
<dbReference type="OrthoDB" id="7593840at2"/>
<reference evidence="1 2" key="1">
    <citation type="submission" date="2019-03" db="EMBL/GenBank/DDBJ databases">
        <title>Comparative insights into the high quality Complete genome sequence of highly metal resistant Cupriavidus metallidurans strain BS1 isolated from a gold-copper mine.</title>
        <authorList>
            <person name="Mazhar H.S."/>
            <person name="Rensing C."/>
        </authorList>
    </citation>
    <scope>NUCLEOTIDE SEQUENCE [LARGE SCALE GENOMIC DNA]</scope>
    <source>
        <strain evidence="1 2">BS1</strain>
    </source>
</reference>
<dbReference type="EMBL" id="CP037901">
    <property type="protein sequence ID" value="QBP12064.1"/>
    <property type="molecule type" value="Genomic_DNA"/>
</dbReference>
<gene>
    <name evidence="1" type="ORF">DDF84_020000</name>
</gene>
<proteinExistence type="predicted"/>
<dbReference type="AlphaFoldDB" id="A0A482IYN9"/>
<accession>A0A482IYN9</accession>
<protein>
    <submittedName>
        <fullName evidence="1">Uncharacterized protein</fullName>
    </submittedName>
</protein>